<dbReference type="InterPro" id="IPR012910">
    <property type="entry name" value="Plug_dom"/>
</dbReference>
<keyword evidence="3 8" id="KW-1134">Transmembrane beta strand</keyword>
<evidence type="ECO:0000256" key="1">
    <source>
        <dbReference type="ARBA" id="ARBA00004571"/>
    </source>
</evidence>
<evidence type="ECO:0000256" key="3">
    <source>
        <dbReference type="ARBA" id="ARBA00022452"/>
    </source>
</evidence>
<evidence type="ECO:0000256" key="6">
    <source>
        <dbReference type="ARBA" id="ARBA00023136"/>
    </source>
</evidence>
<dbReference type="InterPro" id="IPR011662">
    <property type="entry name" value="Secretin/TonB_short_N"/>
</dbReference>
<dbReference type="NCBIfam" id="TIGR04056">
    <property type="entry name" value="OMP_RagA_SusC"/>
    <property type="match status" value="1"/>
</dbReference>
<dbReference type="SMART" id="SM00965">
    <property type="entry name" value="STN"/>
    <property type="match status" value="1"/>
</dbReference>
<dbReference type="Gene3D" id="2.170.130.10">
    <property type="entry name" value="TonB-dependent receptor, plug domain"/>
    <property type="match status" value="1"/>
</dbReference>
<evidence type="ECO:0000256" key="2">
    <source>
        <dbReference type="ARBA" id="ARBA00022448"/>
    </source>
</evidence>
<sequence>MNMNSILKKEGTHYSPFAAFLLFVCLSVISLQTYAQNESSLTLQVKDQNVEQVFTQITKQIGIKFFYDHETIRQEPPVSLNLSKAPLSEALNAISQQTQLRFERKGNTVLVSSKTKQKQTETKKEPISVKGKVSASSGEAIIGASIQVKGTATGTITDMDGNFSLQAEEGQVLTISYIGYESVQVKAGRKPLNIIMKEDDVAMDEVVVTALGIRKEKKALAYSVTEVKGEDMNRVKVANLATGLAGKVAGVNVSKPASGVMGSSRIIIRGNGSLNGSNQPLYIIDGIPMDNTNYGQTGMWGGTDGGDGISSINSEDIESMSVLKGGTAAALYGSRASNGAIVITTKRGSVGKVKVEYNLSYTNEQIMFKNDDLQWEYGAGSNGANAEQMAYGVAMQQIQQQGYPESMLPVLIEKIAPSLASQINMLSFGSKLDGKDIMQFDGVRRPYIASGKDNFKNFYQNAWALTNNLAVSGGTEKVQYRIAAGDQRFHDIMPNSKLERNNITLNVQSKLDEHLTIKANVMYVRERAKNRPGLGDLTSNANATLFMLSPNTDVRLLEKRVDDKGMEFLPTGQTYIGNPYFIAYNHSNKDSKDRVIGSIEAQYNFTPNWYLRGKFGGDMINRRSENIVPYGTAVDNDGSITSSSIYNGEFNAEAILGYTNSFRNNLFSVDAFLGWNTMGTWYNQTTAAGQGFIQPGFEAMGSNTVTSGSTSKSESYINSIFGQLELSYRSMVYLTLTGRNDWFSALSYKGKNSSNHIFYPSVGAGFIISEAFNMPEWIPYLKIRGSWAQSGGAVGPYNLGLTYAFNQKMFGHPIGYIGQSIVPNLDLKPLTSNAYEIGLDARFLNNRIGIDFTYYVRNTKDDIVDAGVSSASGYKGVRINAGKVHNHGVELLLTAVPVKTKDFTWNSSLNFSYNKSEVKRITDDINEFILETARTGHDGDNCGPAFIYHEVGEPYGIIKGESYKRNDKGEIMFDDNGLPMKGGIKKLGESVAPYTLGFSNSFNYKGFTLSFLIDAKIGGDIYSMTNAHMYSFGRHAGTLPGREGGVLGQGVKADGVTPNDVKADAMKYYMAMAGITEEFVYDASFVKLRELSFGYSFPQKWIKKLGMSALSLAIVGRNLWNIYDDVPLVDPEAMLNIGNGQGFESYGMPATRSIGFNLNVKF</sequence>
<dbReference type="GO" id="GO:0009279">
    <property type="term" value="C:cell outer membrane"/>
    <property type="evidence" value="ECO:0007669"/>
    <property type="project" value="UniProtKB-SubCell"/>
</dbReference>
<dbReference type="NCBIfam" id="TIGR04057">
    <property type="entry name" value="SusC_RagA_signa"/>
    <property type="match status" value="1"/>
</dbReference>
<dbReference type="InterPro" id="IPR008969">
    <property type="entry name" value="CarboxyPept-like_regulatory"/>
</dbReference>
<comment type="caution">
    <text evidence="10">The sequence shown here is derived from an EMBL/GenBank/DDBJ whole genome shotgun (WGS) entry which is preliminary data.</text>
</comment>
<dbReference type="AlphaFoldDB" id="A0A414WQS3"/>
<keyword evidence="7 8" id="KW-0998">Cell outer membrane</keyword>
<protein>
    <submittedName>
        <fullName evidence="10">SusC/RagA family TonB-linked outer membrane protein</fullName>
    </submittedName>
</protein>
<evidence type="ECO:0000256" key="5">
    <source>
        <dbReference type="ARBA" id="ARBA00022729"/>
    </source>
</evidence>
<dbReference type="InterPro" id="IPR036942">
    <property type="entry name" value="Beta-barrel_TonB_sf"/>
</dbReference>
<keyword evidence="5" id="KW-0732">Signal</keyword>
<evidence type="ECO:0000259" key="9">
    <source>
        <dbReference type="SMART" id="SM00965"/>
    </source>
</evidence>
<dbReference type="Gene3D" id="3.55.50.30">
    <property type="match status" value="1"/>
</dbReference>
<evidence type="ECO:0000256" key="7">
    <source>
        <dbReference type="ARBA" id="ARBA00023237"/>
    </source>
</evidence>
<dbReference type="PROSITE" id="PS52016">
    <property type="entry name" value="TONB_DEPENDENT_REC_3"/>
    <property type="match status" value="1"/>
</dbReference>
<dbReference type="InterPro" id="IPR023996">
    <property type="entry name" value="TonB-dep_OMP_SusC/RagA"/>
</dbReference>
<dbReference type="Gene3D" id="2.40.170.20">
    <property type="entry name" value="TonB-dependent receptor, beta-barrel domain"/>
    <property type="match status" value="1"/>
</dbReference>
<reference evidence="10 11" key="1">
    <citation type="submission" date="2018-08" db="EMBL/GenBank/DDBJ databases">
        <title>A genome reference for cultivated species of the human gut microbiota.</title>
        <authorList>
            <person name="Zou Y."/>
            <person name="Xue W."/>
            <person name="Luo G."/>
        </authorList>
    </citation>
    <scope>NUCLEOTIDE SEQUENCE [LARGE SCALE GENOMIC DNA]</scope>
    <source>
        <strain evidence="10 11">AM17-44</strain>
    </source>
</reference>
<organism evidence="10 11">
    <name type="scientific">Phocaeicola plebeius</name>
    <dbReference type="NCBI Taxonomy" id="310297"/>
    <lineage>
        <taxon>Bacteria</taxon>
        <taxon>Pseudomonadati</taxon>
        <taxon>Bacteroidota</taxon>
        <taxon>Bacteroidia</taxon>
        <taxon>Bacteroidales</taxon>
        <taxon>Bacteroidaceae</taxon>
        <taxon>Phocaeicola</taxon>
    </lineage>
</organism>
<feature type="domain" description="Secretin/TonB short N-terminal" evidence="9">
    <location>
        <begin position="63"/>
        <end position="114"/>
    </location>
</feature>
<dbReference type="PANTHER" id="PTHR30069">
    <property type="entry name" value="TONB-DEPENDENT OUTER MEMBRANE RECEPTOR"/>
    <property type="match status" value="1"/>
</dbReference>
<comment type="subcellular location">
    <subcellularLocation>
        <location evidence="1 8">Cell outer membrane</location>
        <topology evidence="1 8">Multi-pass membrane protein</topology>
    </subcellularLocation>
</comment>
<gene>
    <name evidence="10" type="ORF">DW204_14245</name>
</gene>
<comment type="similarity">
    <text evidence="8">Belongs to the TonB-dependent receptor family.</text>
</comment>
<dbReference type="InterPro" id="IPR023997">
    <property type="entry name" value="TonB-dep_OMP_SusC/RagA_CS"/>
</dbReference>
<dbReference type="InterPro" id="IPR039426">
    <property type="entry name" value="TonB-dep_rcpt-like"/>
</dbReference>
<proteinExistence type="inferred from homology"/>
<keyword evidence="6 8" id="KW-0472">Membrane</keyword>
<evidence type="ECO:0000313" key="11">
    <source>
        <dbReference type="Proteomes" id="UP000284998"/>
    </source>
</evidence>
<dbReference type="SUPFAM" id="SSF56935">
    <property type="entry name" value="Porins"/>
    <property type="match status" value="1"/>
</dbReference>
<dbReference type="FunFam" id="2.60.40.1120:FF:000003">
    <property type="entry name" value="Outer membrane protein Omp121"/>
    <property type="match status" value="1"/>
</dbReference>
<dbReference type="Pfam" id="PF07715">
    <property type="entry name" value="Plug"/>
    <property type="match status" value="1"/>
</dbReference>
<dbReference type="Gene3D" id="2.60.40.1120">
    <property type="entry name" value="Carboxypeptidase-like, regulatory domain"/>
    <property type="match status" value="1"/>
</dbReference>
<dbReference type="SUPFAM" id="SSF49464">
    <property type="entry name" value="Carboxypeptidase regulatory domain-like"/>
    <property type="match status" value="1"/>
</dbReference>
<dbReference type="RefSeq" id="WP_118244629.1">
    <property type="nucleotide sequence ID" value="NZ_QRJS01000057.1"/>
</dbReference>
<accession>A0A414WQS3</accession>
<evidence type="ECO:0000256" key="4">
    <source>
        <dbReference type="ARBA" id="ARBA00022692"/>
    </source>
</evidence>
<dbReference type="Pfam" id="PF13715">
    <property type="entry name" value="CarbopepD_reg_2"/>
    <property type="match status" value="1"/>
</dbReference>
<dbReference type="PANTHER" id="PTHR30069:SF29">
    <property type="entry name" value="HEMOGLOBIN AND HEMOGLOBIN-HAPTOGLOBIN-BINDING PROTEIN 1-RELATED"/>
    <property type="match status" value="1"/>
</dbReference>
<dbReference type="EMBL" id="QRJS01000057">
    <property type="protein sequence ID" value="RHH39234.1"/>
    <property type="molecule type" value="Genomic_DNA"/>
</dbReference>
<dbReference type="Proteomes" id="UP000284998">
    <property type="component" value="Unassembled WGS sequence"/>
</dbReference>
<dbReference type="GO" id="GO:0015344">
    <property type="term" value="F:siderophore uptake transmembrane transporter activity"/>
    <property type="evidence" value="ECO:0007669"/>
    <property type="project" value="TreeGrafter"/>
</dbReference>
<name>A0A414WQS3_9BACT</name>
<dbReference type="InterPro" id="IPR037066">
    <property type="entry name" value="Plug_dom_sf"/>
</dbReference>
<dbReference type="Pfam" id="PF07660">
    <property type="entry name" value="STN"/>
    <property type="match status" value="1"/>
</dbReference>
<keyword evidence="2 8" id="KW-0813">Transport</keyword>
<evidence type="ECO:0000313" key="10">
    <source>
        <dbReference type="EMBL" id="RHH39234.1"/>
    </source>
</evidence>
<keyword evidence="4 8" id="KW-0812">Transmembrane</keyword>
<evidence type="ECO:0000256" key="8">
    <source>
        <dbReference type="PROSITE-ProRule" id="PRU01360"/>
    </source>
</evidence>
<dbReference type="GO" id="GO:0044718">
    <property type="term" value="P:siderophore transmembrane transport"/>
    <property type="evidence" value="ECO:0007669"/>
    <property type="project" value="TreeGrafter"/>
</dbReference>